<comment type="catalytic activity">
    <reaction evidence="5">
        <text>adenine + H2O + H(+) = hypoxanthine + NH4(+)</text>
        <dbReference type="Rhea" id="RHEA:23688"/>
        <dbReference type="ChEBI" id="CHEBI:15377"/>
        <dbReference type="ChEBI" id="CHEBI:15378"/>
        <dbReference type="ChEBI" id="CHEBI:16708"/>
        <dbReference type="ChEBI" id="CHEBI:17368"/>
        <dbReference type="ChEBI" id="CHEBI:28938"/>
        <dbReference type="EC" id="3.5.4.2"/>
    </reaction>
</comment>
<dbReference type="Pfam" id="PF00962">
    <property type="entry name" value="A_deaminase"/>
    <property type="match status" value="1"/>
</dbReference>
<comment type="caution">
    <text evidence="7">The sequence shown here is derived from an EMBL/GenBank/DDBJ whole genome shotgun (WGS) entry which is preliminary data.</text>
</comment>
<evidence type="ECO:0000313" key="8">
    <source>
        <dbReference type="Proteomes" id="UP000714380"/>
    </source>
</evidence>
<feature type="binding site" evidence="5">
    <location>
        <position position="287"/>
    </location>
    <ligand>
        <name>Zn(2+)</name>
        <dbReference type="ChEBI" id="CHEBI:29105"/>
        <note>catalytic</note>
    </ligand>
</feature>
<comment type="similarity">
    <text evidence="5">Belongs to the metallo-dependent hydrolases superfamily. Adenosine and AMP deaminases family. Adenine deaminase type 2 subfamily.</text>
</comment>
<reference evidence="7 8" key="1">
    <citation type="submission" date="2020-12" db="EMBL/GenBank/DDBJ databases">
        <title>Novel Thalassolituus-related marine hydrocarbonoclastic bacteria mediated algae-derived hydrocarbons mineralization in twilight zone of the northern South China Sea.</title>
        <authorList>
            <person name="Dong C."/>
        </authorList>
    </citation>
    <scope>NUCLEOTIDE SEQUENCE [LARGE SCALE GENOMIC DNA]</scope>
    <source>
        <strain evidence="7 8">IMCC1826</strain>
    </source>
</reference>
<evidence type="ECO:0000256" key="5">
    <source>
        <dbReference type="HAMAP-Rule" id="MF_01962"/>
    </source>
</evidence>
<feature type="domain" description="Adenosine deaminase" evidence="6">
    <location>
        <begin position="21"/>
        <end position="340"/>
    </location>
</feature>
<feature type="binding site" evidence="5">
    <location>
        <position position="26"/>
    </location>
    <ligand>
        <name>Zn(2+)</name>
        <dbReference type="ChEBI" id="CHEBI:29105"/>
        <note>catalytic</note>
    </ligand>
</feature>
<dbReference type="InterPro" id="IPR001365">
    <property type="entry name" value="A_deaminase_dom"/>
</dbReference>
<feature type="binding site" evidence="5">
    <location>
        <position position="28"/>
    </location>
    <ligand>
        <name>Zn(2+)</name>
        <dbReference type="ChEBI" id="CHEBI:29105"/>
        <note>catalytic</note>
    </ligand>
</feature>
<dbReference type="PANTHER" id="PTHR43114:SF6">
    <property type="entry name" value="ADENINE DEAMINASE"/>
    <property type="match status" value="1"/>
</dbReference>
<comment type="cofactor">
    <cofactor evidence="5">
        <name>Zn(2+)</name>
        <dbReference type="ChEBI" id="CHEBI:29105"/>
    </cofactor>
    <text evidence="5">Binds 1 zinc ion per subunit.</text>
</comment>
<dbReference type="HAMAP" id="MF_01962">
    <property type="entry name" value="Adenine_deaminase"/>
    <property type="match status" value="1"/>
</dbReference>
<evidence type="ECO:0000313" key="7">
    <source>
        <dbReference type="EMBL" id="MCA6062220.1"/>
    </source>
</evidence>
<dbReference type="SUPFAM" id="SSF51556">
    <property type="entry name" value="Metallo-dependent hydrolases"/>
    <property type="match status" value="1"/>
</dbReference>
<feature type="binding site" evidence="5">
    <location>
        <position position="288"/>
    </location>
    <ligand>
        <name>substrate</name>
    </ligand>
</feature>
<feature type="site" description="Important for catalytic activity" evidence="5">
    <location>
        <position position="230"/>
    </location>
</feature>
<comment type="function">
    <text evidence="5">Catalyzes the hydrolytic deamination of adenine to hypoxanthine. Plays an important role in the purine salvage pathway and in nitrogen catabolism.</text>
</comment>
<dbReference type="NCBIfam" id="TIGR01430">
    <property type="entry name" value="aden_deam"/>
    <property type="match status" value="1"/>
</dbReference>
<keyword evidence="1 5" id="KW-0479">Metal-binding</keyword>
<protein>
    <recommendedName>
        <fullName evidence="5">Adenine deaminase</fullName>
        <shortName evidence="5">ADE</shortName>
        <ecNumber evidence="5">3.5.4.2</ecNumber>
    </recommendedName>
    <alternativeName>
        <fullName evidence="5">Adenine aminohydrolase</fullName>
        <shortName evidence="5">AAH</shortName>
    </alternativeName>
</protein>
<evidence type="ECO:0000256" key="3">
    <source>
        <dbReference type="ARBA" id="ARBA00022833"/>
    </source>
</evidence>
<dbReference type="Proteomes" id="UP000714380">
    <property type="component" value="Unassembled WGS sequence"/>
</dbReference>
<dbReference type="EMBL" id="JAEDAH010000005">
    <property type="protein sequence ID" value="MCA6062220.1"/>
    <property type="molecule type" value="Genomic_DNA"/>
</dbReference>
<keyword evidence="2 5" id="KW-0378">Hydrolase</keyword>
<dbReference type="CDD" id="cd01320">
    <property type="entry name" value="ADA"/>
    <property type="match status" value="1"/>
</dbReference>
<dbReference type="InterPro" id="IPR032466">
    <property type="entry name" value="Metal_Hydrolase"/>
</dbReference>
<evidence type="ECO:0000256" key="1">
    <source>
        <dbReference type="ARBA" id="ARBA00022723"/>
    </source>
</evidence>
<dbReference type="GO" id="GO:0016787">
    <property type="term" value="F:hydrolase activity"/>
    <property type="evidence" value="ECO:0007669"/>
    <property type="project" value="UniProtKB-KW"/>
</dbReference>
<accession>A0ABS7ZNR2</accession>
<feature type="binding site" evidence="5">
    <location>
        <position position="206"/>
    </location>
    <ligand>
        <name>Zn(2+)</name>
        <dbReference type="ChEBI" id="CHEBI:29105"/>
        <note>catalytic</note>
    </ligand>
</feature>
<dbReference type="Gene3D" id="3.20.20.140">
    <property type="entry name" value="Metal-dependent hydrolases"/>
    <property type="match status" value="1"/>
</dbReference>
<dbReference type="NCBIfam" id="NF006850">
    <property type="entry name" value="PRK09358.1-6"/>
    <property type="match status" value="1"/>
</dbReference>
<feature type="active site" description="Proton donor" evidence="5">
    <location>
        <position position="209"/>
    </location>
</feature>
<dbReference type="InterPro" id="IPR028892">
    <property type="entry name" value="ADE"/>
</dbReference>
<sequence>MTLIVKQGQEKASEAFIRMLPKAELHLHLEGSLEPELMFRLAERNGIQLPYGSVDEVRKAYDFTNLQSFLDIYYQCADVLRTEQDFYDLTWAYLEHCQQDGVVHIEPFFDPQTHTDRGIDIGTVVSGITRALRDGNEQLDISSGLILCFLRHLSEDDAFATLDLAQPYLQHFVGVGLDSSEVGNPPEKFARVFSRCKELGLKRVAHAGEEGPVAYIEGALDILDVQRIDHGVRCTDSEAMMARLAHENIPLTVCPLSNTRLKVYQHMSEHPILTLLERGLCVTVNADDPAFFGGYLLTNYMALVDSLDMSREQAARLAANSLTASFASEEQKALWLEQLQQVCA</sequence>
<evidence type="ECO:0000259" key="6">
    <source>
        <dbReference type="Pfam" id="PF00962"/>
    </source>
</evidence>
<keyword evidence="3 5" id="KW-0862">Zinc</keyword>
<dbReference type="InterPro" id="IPR006330">
    <property type="entry name" value="Ado/ade_deaminase"/>
</dbReference>
<dbReference type="PANTHER" id="PTHR43114">
    <property type="entry name" value="ADENINE DEAMINASE"/>
    <property type="match status" value="1"/>
</dbReference>
<dbReference type="RefSeq" id="WP_225670945.1">
    <property type="nucleotide sequence ID" value="NZ_JAEDAH010000005.1"/>
</dbReference>
<dbReference type="EC" id="3.5.4.2" evidence="5"/>
<name>A0ABS7ZNR2_9GAMM</name>
<gene>
    <name evidence="7" type="ORF">I9W95_01230</name>
</gene>
<evidence type="ECO:0000256" key="4">
    <source>
        <dbReference type="ARBA" id="ARBA00023080"/>
    </source>
</evidence>
<organism evidence="7 8">
    <name type="scientific">Thalassolituus marinus</name>
    <dbReference type="NCBI Taxonomy" id="671053"/>
    <lineage>
        <taxon>Bacteria</taxon>
        <taxon>Pseudomonadati</taxon>
        <taxon>Pseudomonadota</taxon>
        <taxon>Gammaproteobacteria</taxon>
        <taxon>Oceanospirillales</taxon>
        <taxon>Oceanospirillaceae</taxon>
        <taxon>Thalassolituus</taxon>
    </lineage>
</organism>
<evidence type="ECO:0000256" key="2">
    <source>
        <dbReference type="ARBA" id="ARBA00022801"/>
    </source>
</evidence>
<keyword evidence="8" id="KW-1185">Reference proteome</keyword>
<keyword evidence="4 5" id="KW-0546">Nucleotide metabolism</keyword>
<proteinExistence type="inferred from homology"/>